<dbReference type="EMBL" id="BARS01046243">
    <property type="protein sequence ID" value="GAG40914.1"/>
    <property type="molecule type" value="Genomic_DNA"/>
</dbReference>
<feature type="non-terminal residue" evidence="1">
    <location>
        <position position="40"/>
    </location>
</feature>
<comment type="caution">
    <text evidence="1">The sequence shown here is derived from an EMBL/GenBank/DDBJ whole genome shotgun (WGS) entry which is preliminary data.</text>
</comment>
<gene>
    <name evidence="1" type="ORF">S01H1_69630</name>
</gene>
<dbReference type="AlphaFoldDB" id="X0XCL0"/>
<name>X0XCL0_9ZZZZ</name>
<organism evidence="1">
    <name type="scientific">marine sediment metagenome</name>
    <dbReference type="NCBI Taxonomy" id="412755"/>
    <lineage>
        <taxon>unclassified sequences</taxon>
        <taxon>metagenomes</taxon>
        <taxon>ecological metagenomes</taxon>
    </lineage>
</organism>
<sequence>MPSRFTNFPNGVKGFPRGANSKVKTAAYTVLAADLLGATI</sequence>
<protein>
    <submittedName>
        <fullName evidence="1">Uncharacterized protein</fullName>
    </submittedName>
</protein>
<accession>X0XCL0</accession>
<evidence type="ECO:0000313" key="1">
    <source>
        <dbReference type="EMBL" id="GAG40914.1"/>
    </source>
</evidence>
<reference evidence="1" key="1">
    <citation type="journal article" date="2014" name="Front. Microbiol.">
        <title>High frequency of phylogenetically diverse reductive dehalogenase-homologous genes in deep subseafloor sedimentary metagenomes.</title>
        <authorList>
            <person name="Kawai M."/>
            <person name="Futagami T."/>
            <person name="Toyoda A."/>
            <person name="Takaki Y."/>
            <person name="Nishi S."/>
            <person name="Hori S."/>
            <person name="Arai W."/>
            <person name="Tsubouchi T."/>
            <person name="Morono Y."/>
            <person name="Uchiyama I."/>
            <person name="Ito T."/>
            <person name="Fujiyama A."/>
            <person name="Inagaki F."/>
            <person name="Takami H."/>
        </authorList>
    </citation>
    <scope>NUCLEOTIDE SEQUENCE</scope>
    <source>
        <strain evidence="1">Expedition CK06-06</strain>
    </source>
</reference>
<proteinExistence type="predicted"/>